<proteinExistence type="predicted"/>
<keyword evidence="3" id="KW-1185">Reference proteome</keyword>
<protein>
    <submittedName>
        <fullName evidence="2">Uncharacterized protein</fullName>
    </submittedName>
</protein>
<evidence type="ECO:0000313" key="3">
    <source>
        <dbReference type="Proteomes" id="UP000325440"/>
    </source>
</evidence>
<accession>A0A5E4M582</accession>
<sequence length="70" mass="7720">MTQCREGTFAVVKVDITVGKSPRDKTTEAKEPRKFIGGPWDGDDGDDGDDNIKKVMYYVIGPRSETALVN</sequence>
<reference evidence="2 3" key="1">
    <citation type="submission" date="2019-08" db="EMBL/GenBank/DDBJ databases">
        <authorList>
            <person name="Alioto T."/>
            <person name="Alioto T."/>
            <person name="Gomez Garrido J."/>
        </authorList>
    </citation>
    <scope>NUCLEOTIDE SEQUENCE [LARGE SCALE GENOMIC DNA]</scope>
</reference>
<gene>
    <name evidence="2" type="ORF">CINCED_3A013717</name>
</gene>
<organism evidence="2 3">
    <name type="scientific">Cinara cedri</name>
    <dbReference type="NCBI Taxonomy" id="506608"/>
    <lineage>
        <taxon>Eukaryota</taxon>
        <taxon>Metazoa</taxon>
        <taxon>Ecdysozoa</taxon>
        <taxon>Arthropoda</taxon>
        <taxon>Hexapoda</taxon>
        <taxon>Insecta</taxon>
        <taxon>Pterygota</taxon>
        <taxon>Neoptera</taxon>
        <taxon>Paraneoptera</taxon>
        <taxon>Hemiptera</taxon>
        <taxon>Sternorrhyncha</taxon>
        <taxon>Aphidomorpha</taxon>
        <taxon>Aphidoidea</taxon>
        <taxon>Aphididae</taxon>
        <taxon>Lachninae</taxon>
        <taxon>Cinara</taxon>
    </lineage>
</organism>
<name>A0A5E4M582_9HEMI</name>
<dbReference type="Proteomes" id="UP000325440">
    <property type="component" value="Unassembled WGS sequence"/>
</dbReference>
<dbReference type="EMBL" id="CABPRJ010000003">
    <property type="protein sequence ID" value="VVC24536.1"/>
    <property type="molecule type" value="Genomic_DNA"/>
</dbReference>
<feature type="compositionally biased region" description="Basic and acidic residues" evidence="1">
    <location>
        <begin position="22"/>
        <end position="34"/>
    </location>
</feature>
<evidence type="ECO:0000313" key="2">
    <source>
        <dbReference type="EMBL" id="VVC24536.1"/>
    </source>
</evidence>
<dbReference type="AlphaFoldDB" id="A0A5E4M582"/>
<evidence type="ECO:0000256" key="1">
    <source>
        <dbReference type="SAM" id="MobiDB-lite"/>
    </source>
</evidence>
<feature type="region of interest" description="Disordered" evidence="1">
    <location>
        <begin position="22"/>
        <end position="47"/>
    </location>
</feature>